<protein>
    <submittedName>
        <fullName evidence="2">Uncharacterized protein</fullName>
    </submittedName>
</protein>
<feature type="compositionally biased region" description="Low complexity" evidence="1">
    <location>
        <begin position="59"/>
        <end position="69"/>
    </location>
</feature>
<dbReference type="AlphaFoldDB" id="A0A3P7R1G3"/>
<dbReference type="Proteomes" id="UP000281553">
    <property type="component" value="Unassembled WGS sequence"/>
</dbReference>
<feature type="compositionally biased region" description="Basic and acidic residues" evidence="1">
    <location>
        <begin position="95"/>
        <end position="105"/>
    </location>
</feature>
<gene>
    <name evidence="2" type="ORF">DILT_LOCUS17494</name>
</gene>
<evidence type="ECO:0000313" key="2">
    <source>
        <dbReference type="EMBL" id="VDN38002.1"/>
    </source>
</evidence>
<accession>A0A3P7R1G3</accession>
<sequence length="184" mass="19542">MPHKQTTLAAYFDKTRPSSRSGRSSSSVSDLSETGEDEEQNLSVTGLGPEVSSEDDGFSLLSCTESSSSWDPFGLSSSQSSETETGSTPEPENEGDSRGDRESARLKAAPCTNPVDSATDSVSRFSSRRCFINGLFLLDPIVQNLVASVGFELMAAGGRLLYSQHSSHLVCKAPLEPVSLLTLG</sequence>
<reference evidence="2 3" key="1">
    <citation type="submission" date="2018-11" db="EMBL/GenBank/DDBJ databases">
        <authorList>
            <consortium name="Pathogen Informatics"/>
        </authorList>
    </citation>
    <scope>NUCLEOTIDE SEQUENCE [LARGE SCALE GENOMIC DNA]</scope>
</reference>
<evidence type="ECO:0000313" key="3">
    <source>
        <dbReference type="Proteomes" id="UP000281553"/>
    </source>
</evidence>
<feature type="compositionally biased region" description="Low complexity" evidence="1">
    <location>
        <begin position="76"/>
        <end position="90"/>
    </location>
</feature>
<proteinExistence type="predicted"/>
<name>A0A3P7R1G3_DIBLA</name>
<feature type="compositionally biased region" description="Low complexity" evidence="1">
    <location>
        <begin position="18"/>
        <end position="32"/>
    </location>
</feature>
<feature type="region of interest" description="Disordered" evidence="1">
    <location>
        <begin position="1"/>
        <end position="113"/>
    </location>
</feature>
<dbReference type="EMBL" id="UYRU01092231">
    <property type="protein sequence ID" value="VDN38002.1"/>
    <property type="molecule type" value="Genomic_DNA"/>
</dbReference>
<keyword evidence="3" id="KW-1185">Reference proteome</keyword>
<evidence type="ECO:0000256" key="1">
    <source>
        <dbReference type="SAM" id="MobiDB-lite"/>
    </source>
</evidence>
<organism evidence="2 3">
    <name type="scientific">Dibothriocephalus latus</name>
    <name type="common">Fish tapeworm</name>
    <name type="synonym">Diphyllobothrium latum</name>
    <dbReference type="NCBI Taxonomy" id="60516"/>
    <lineage>
        <taxon>Eukaryota</taxon>
        <taxon>Metazoa</taxon>
        <taxon>Spiralia</taxon>
        <taxon>Lophotrochozoa</taxon>
        <taxon>Platyhelminthes</taxon>
        <taxon>Cestoda</taxon>
        <taxon>Eucestoda</taxon>
        <taxon>Diphyllobothriidea</taxon>
        <taxon>Diphyllobothriidae</taxon>
        <taxon>Dibothriocephalus</taxon>
    </lineage>
</organism>